<feature type="coiled-coil region" evidence="1">
    <location>
        <begin position="30"/>
        <end position="79"/>
    </location>
</feature>
<protein>
    <recommendedName>
        <fullName evidence="1">Ubiquinone biosynthesis accessory factor UbiK</fullName>
    </recommendedName>
</protein>
<keyword evidence="3" id="KW-1185">Reference proteome</keyword>
<keyword evidence="1" id="KW-0963">Cytoplasm</keyword>
<dbReference type="GO" id="GO:0005829">
    <property type="term" value="C:cytosol"/>
    <property type="evidence" value="ECO:0007669"/>
    <property type="project" value="TreeGrafter"/>
</dbReference>
<keyword evidence="1" id="KW-0175">Coiled coil</keyword>
<evidence type="ECO:0000313" key="3">
    <source>
        <dbReference type="Proteomes" id="UP000504724"/>
    </source>
</evidence>
<accession>A0A7D4NX46</accession>
<gene>
    <name evidence="1" type="primary">ubiK</name>
    <name evidence="2" type="ORF">HQN79_01355</name>
</gene>
<dbReference type="GO" id="GO:0006744">
    <property type="term" value="P:ubiquinone biosynthetic process"/>
    <property type="evidence" value="ECO:0007669"/>
    <property type="project" value="UniProtKB-UniRule"/>
</dbReference>
<organism evidence="2 3">
    <name type="scientific">Thiomicrorhabdus xiamenensis</name>
    <dbReference type="NCBI Taxonomy" id="2739063"/>
    <lineage>
        <taxon>Bacteria</taxon>
        <taxon>Pseudomonadati</taxon>
        <taxon>Pseudomonadota</taxon>
        <taxon>Gammaproteobacteria</taxon>
        <taxon>Thiotrichales</taxon>
        <taxon>Piscirickettsiaceae</taxon>
        <taxon>Thiomicrorhabdus</taxon>
    </lineage>
</organism>
<comment type="function">
    <text evidence="1">Required for efficient ubiquinone (coenzyme Q) biosynthesis. UbiK is probably an accessory factor of Ubi enzymes and facilitates ubiquinone biosynthesis by acting as an assembly factor, a targeting factor, or both.</text>
</comment>
<dbReference type="KEGG" id="txa:HQN79_01355"/>
<dbReference type="PANTHER" id="PTHR38040:SF1">
    <property type="entry name" value="UBIQUINONE BIOSYNTHESIS ACCESSORY FACTOR UBIK"/>
    <property type="match status" value="1"/>
</dbReference>
<dbReference type="Pfam" id="PF04380">
    <property type="entry name" value="BMFP"/>
    <property type="match status" value="1"/>
</dbReference>
<name>A0A7D4NX46_9GAMM</name>
<proteinExistence type="inferred from homology"/>
<comment type="subcellular location">
    <subcellularLocation>
        <location evidence="1">Cytoplasm</location>
    </subcellularLocation>
</comment>
<evidence type="ECO:0000313" key="2">
    <source>
        <dbReference type="EMBL" id="QKI88318.1"/>
    </source>
</evidence>
<comment type="similarity">
    <text evidence="1">Belongs to the UbiK family.</text>
</comment>
<reference evidence="2 3" key="1">
    <citation type="submission" date="2020-05" db="EMBL/GenBank/DDBJ databases">
        <title>Thiomicrorhabdus sediminis sp.nov. and Thiomicrorhabdus xiamenensis sp.nov., novel sulfur-oxidizing bacteria isolated from coastal sediment.</title>
        <authorList>
            <person name="Liu X."/>
        </authorList>
    </citation>
    <scope>NUCLEOTIDE SEQUENCE [LARGE SCALE GENOMIC DNA]</scope>
    <source>
        <strain evidence="2 3">G2</strain>
    </source>
</reference>
<sequence length="81" mass="9471">MFNPVQLEEFAKKVAEIIPPGFGDFPEEGKKQVQLNLQRLLEQMDLVSREEFDTQKAVLAKTRAKLDALEKRFEDLEQHNR</sequence>
<dbReference type="PANTHER" id="PTHR38040">
    <property type="entry name" value="UBIQUINONE BIOSYNTHESIS ACCESSORY FACTOR UBIK"/>
    <property type="match status" value="1"/>
</dbReference>
<dbReference type="EMBL" id="CP054020">
    <property type="protein sequence ID" value="QKI88318.1"/>
    <property type="molecule type" value="Genomic_DNA"/>
</dbReference>
<evidence type="ECO:0000256" key="1">
    <source>
        <dbReference type="HAMAP-Rule" id="MF_02216"/>
    </source>
</evidence>
<comment type="pathway">
    <text evidence="1">Cofactor biosynthesis; ubiquinone biosynthesis.</text>
</comment>
<dbReference type="Proteomes" id="UP000504724">
    <property type="component" value="Chromosome"/>
</dbReference>
<dbReference type="UniPathway" id="UPA00232"/>
<dbReference type="InterPro" id="IPR007475">
    <property type="entry name" value="UbiK"/>
</dbReference>
<keyword evidence="1" id="KW-0831">Ubiquinone biosynthesis</keyword>
<dbReference type="HAMAP" id="MF_02216">
    <property type="entry name" value="UbiK"/>
    <property type="match status" value="1"/>
</dbReference>
<dbReference type="AlphaFoldDB" id="A0A7D4NX46"/>
<dbReference type="RefSeq" id="WP_173283914.1">
    <property type="nucleotide sequence ID" value="NZ_CP054020.1"/>
</dbReference>